<proteinExistence type="predicted"/>
<feature type="coiled-coil region" evidence="1">
    <location>
        <begin position="375"/>
        <end position="402"/>
    </location>
</feature>
<gene>
    <name evidence="2" type="ORF">J8273_3709</name>
</gene>
<keyword evidence="1" id="KW-0175">Coiled coil</keyword>
<sequence>MSNIITPAITTENFSLQENFIDIDMDRTTGPEWKNIQDIVRSSFSTVFDRLNAQEHNFENLEAQVDEKASKKSITIALHRKINKTDVDTILADRPTIADVNRILANKPDVDAVNQALSERPTKRDITEYVENLVNDLRKDVQEQMNLALDEIRANITTVTTTLSQEMVNMSASIAKKADESMFDTQNTVNDRLSRMITDNSSKINSTQANLQSLSGRIQGVLQEQSQAISTQSSDLTTLRAELNRVDQAKAEVTHIEQHRESASEKHSNLAKRMSDLAYKVSTQEEEISSLNAELSRLNATKASNSAIEELRSTFSDRTTNIQEKVSEVSYQMNTVATEKVSTEAIEALREELEKKVDIKDACALFDTKSNVDDVNAALEEVSRTLDRKAEAEQVRQALERQGAINDSLSSEHAMGRWIWKSGRVKSNNVIPWNVQAINTAPDNFSWVKDRSVITIRTGGLYELSCGFFGGRKASVQCLVNGDPVFTTSGAGASTVYHPPRSKLTGSITGLTHGDYISLPPNAKVQLTFTQSSESGAEGFLTLKKL</sequence>
<feature type="coiled-coil region" evidence="1">
    <location>
        <begin position="246"/>
        <end position="301"/>
    </location>
</feature>
<comment type="caution">
    <text evidence="2">The sequence shown here is derived from an EMBL/GenBank/DDBJ whole genome shotgun (WGS) entry which is preliminary data.</text>
</comment>
<name>A0A8J6E2I4_9EUKA</name>
<keyword evidence="3" id="KW-1185">Reference proteome</keyword>
<dbReference type="Proteomes" id="UP000717585">
    <property type="component" value="Unassembled WGS sequence"/>
</dbReference>
<dbReference type="OrthoDB" id="65833at2759"/>
<evidence type="ECO:0000313" key="3">
    <source>
        <dbReference type="Proteomes" id="UP000717585"/>
    </source>
</evidence>
<accession>A0A8J6E2I4</accession>
<dbReference type="PANTHER" id="PTHR40131">
    <property type="entry name" value="C1Q DOMAIN-CONTAINING PROTEIN"/>
    <property type="match status" value="1"/>
</dbReference>
<dbReference type="PANTHER" id="PTHR40131:SF1">
    <property type="entry name" value="C1Q DOMAIN-CONTAINING PROTEIN"/>
    <property type="match status" value="1"/>
</dbReference>
<protein>
    <submittedName>
        <fullName evidence="2">Chromosome partition protein Smc</fullName>
    </submittedName>
</protein>
<dbReference type="EMBL" id="JAHDYR010000013">
    <property type="protein sequence ID" value="KAG9394733.1"/>
    <property type="molecule type" value="Genomic_DNA"/>
</dbReference>
<reference evidence="2" key="1">
    <citation type="submission" date="2021-05" db="EMBL/GenBank/DDBJ databases">
        <title>A free-living protist that lacks canonical eukaryotic 1 DNA replication and segregation systems.</title>
        <authorList>
            <person name="Salas-Leiva D.E."/>
            <person name="Tromer E.C."/>
            <person name="Curtis B.A."/>
            <person name="Jerlstrom-Hultqvist J."/>
            <person name="Kolisko M."/>
            <person name="Yi Z."/>
            <person name="Salas-Leiva J.S."/>
            <person name="Gallot-Lavallee L."/>
            <person name="Kops G.J.P.L."/>
            <person name="Archibald J.M."/>
            <person name="Simpson A.G.B."/>
            <person name="Roger A.J."/>
        </authorList>
    </citation>
    <scope>NUCLEOTIDE SEQUENCE</scope>
    <source>
        <strain evidence="2">BICM</strain>
    </source>
</reference>
<evidence type="ECO:0000313" key="2">
    <source>
        <dbReference type="EMBL" id="KAG9394733.1"/>
    </source>
</evidence>
<organism evidence="2 3">
    <name type="scientific">Carpediemonas membranifera</name>
    <dbReference type="NCBI Taxonomy" id="201153"/>
    <lineage>
        <taxon>Eukaryota</taxon>
        <taxon>Metamonada</taxon>
        <taxon>Carpediemonas-like organisms</taxon>
        <taxon>Carpediemonas</taxon>
    </lineage>
</organism>
<dbReference type="AlphaFoldDB" id="A0A8J6E2I4"/>
<evidence type="ECO:0000256" key="1">
    <source>
        <dbReference type="SAM" id="Coils"/>
    </source>
</evidence>